<evidence type="ECO:0000256" key="1">
    <source>
        <dbReference type="ARBA" id="ARBA00022553"/>
    </source>
</evidence>
<dbReference type="EMBL" id="JAFREM010000017">
    <property type="protein sequence ID" value="MBO1306657.1"/>
    <property type="molecule type" value="Genomic_DNA"/>
</dbReference>
<evidence type="ECO:0000256" key="5">
    <source>
        <dbReference type="ARBA" id="ARBA00023163"/>
    </source>
</evidence>
<gene>
    <name evidence="9" type="ORF">JZO70_10820</name>
</gene>
<evidence type="ECO:0000259" key="7">
    <source>
        <dbReference type="PROSITE" id="PS50043"/>
    </source>
</evidence>
<feature type="domain" description="HTH luxR-type" evidence="7">
    <location>
        <begin position="132"/>
        <end position="197"/>
    </location>
</feature>
<keyword evidence="4" id="KW-0238">DNA-binding</keyword>
<keyword evidence="2" id="KW-0902">Two-component regulatory system</keyword>
<dbReference type="InterPro" id="IPR011006">
    <property type="entry name" value="CheY-like_superfamily"/>
</dbReference>
<dbReference type="InterPro" id="IPR000792">
    <property type="entry name" value="Tscrpt_reg_LuxR_C"/>
</dbReference>
<dbReference type="SUPFAM" id="SSF46894">
    <property type="entry name" value="C-terminal effector domain of the bipartite response regulators"/>
    <property type="match status" value="1"/>
</dbReference>
<dbReference type="Pfam" id="PF00196">
    <property type="entry name" value="GerE"/>
    <property type="match status" value="1"/>
</dbReference>
<dbReference type="Gene3D" id="1.10.10.10">
    <property type="entry name" value="Winged helix-like DNA-binding domain superfamily/Winged helix DNA-binding domain"/>
    <property type="match status" value="1"/>
</dbReference>
<evidence type="ECO:0000256" key="4">
    <source>
        <dbReference type="ARBA" id="ARBA00023125"/>
    </source>
</evidence>
<dbReference type="SMART" id="SM00448">
    <property type="entry name" value="REC"/>
    <property type="match status" value="1"/>
</dbReference>
<protein>
    <submittedName>
        <fullName evidence="9">Response regulator transcription factor</fullName>
    </submittedName>
</protein>
<dbReference type="RefSeq" id="WP_207673587.1">
    <property type="nucleotide sequence ID" value="NZ_JAFREM010000017.1"/>
</dbReference>
<feature type="modified residue" description="4-aspartylphosphate" evidence="6">
    <location>
        <position position="54"/>
    </location>
</feature>
<evidence type="ECO:0000256" key="2">
    <source>
        <dbReference type="ARBA" id="ARBA00023012"/>
    </source>
</evidence>
<evidence type="ECO:0000313" key="9">
    <source>
        <dbReference type="EMBL" id="MBO1306657.1"/>
    </source>
</evidence>
<dbReference type="PROSITE" id="PS50043">
    <property type="entry name" value="HTH_LUXR_2"/>
    <property type="match status" value="1"/>
</dbReference>
<evidence type="ECO:0000259" key="8">
    <source>
        <dbReference type="PROSITE" id="PS50110"/>
    </source>
</evidence>
<keyword evidence="10" id="KW-1185">Reference proteome</keyword>
<proteinExistence type="predicted"/>
<dbReference type="PANTHER" id="PTHR43214">
    <property type="entry name" value="TWO-COMPONENT RESPONSE REGULATOR"/>
    <property type="match status" value="1"/>
</dbReference>
<dbReference type="InterPro" id="IPR016032">
    <property type="entry name" value="Sig_transdc_resp-reg_C-effctor"/>
</dbReference>
<evidence type="ECO:0000313" key="10">
    <source>
        <dbReference type="Proteomes" id="UP000664601"/>
    </source>
</evidence>
<dbReference type="SMART" id="SM00421">
    <property type="entry name" value="HTH_LUXR"/>
    <property type="match status" value="1"/>
</dbReference>
<sequence length="199" mass="21978">MIKLLIAEDQGLLSSALAMILNLEEDLEVVGTAKDWAEATAMLKQLQPDILLTDIEMPHKTGLDLAEELKDSPIKVIILTTFARDGYFEKAVDAKVSAYLLKDTPSEELIQHIRAAMTGKVYYEPSLITGYMNNQRNPLTPKEQEILNLIATGATSKDISAQLYLTDGTIRNYISEIISKLGAKNRVDAAAKAKENGWL</sequence>
<dbReference type="Pfam" id="PF00072">
    <property type="entry name" value="Response_reg"/>
    <property type="match status" value="1"/>
</dbReference>
<evidence type="ECO:0000256" key="3">
    <source>
        <dbReference type="ARBA" id="ARBA00023015"/>
    </source>
</evidence>
<dbReference type="InterPro" id="IPR036388">
    <property type="entry name" value="WH-like_DNA-bd_sf"/>
</dbReference>
<dbReference type="PANTHER" id="PTHR43214:SF42">
    <property type="entry name" value="TRANSCRIPTIONAL REGULATORY PROTEIN DESR"/>
    <property type="match status" value="1"/>
</dbReference>
<feature type="domain" description="Response regulatory" evidence="8">
    <location>
        <begin position="3"/>
        <end position="117"/>
    </location>
</feature>
<organism evidence="9 10">
    <name type="scientific">Candidatus Enterococcus moelleringii</name>
    <dbReference type="NCBI Taxonomy" id="2815325"/>
    <lineage>
        <taxon>Bacteria</taxon>
        <taxon>Bacillati</taxon>
        <taxon>Bacillota</taxon>
        <taxon>Bacilli</taxon>
        <taxon>Lactobacillales</taxon>
        <taxon>Enterococcaceae</taxon>
        <taxon>Enterococcus</taxon>
    </lineage>
</organism>
<keyword evidence="1 6" id="KW-0597">Phosphoprotein</keyword>
<dbReference type="PRINTS" id="PR00038">
    <property type="entry name" value="HTHLUXR"/>
</dbReference>
<dbReference type="CDD" id="cd06170">
    <property type="entry name" value="LuxR_C_like"/>
    <property type="match status" value="1"/>
</dbReference>
<evidence type="ECO:0000256" key="6">
    <source>
        <dbReference type="PROSITE-ProRule" id="PRU00169"/>
    </source>
</evidence>
<accession>A0ABS3LAJ6</accession>
<name>A0ABS3LAJ6_9ENTE</name>
<dbReference type="InterPro" id="IPR001789">
    <property type="entry name" value="Sig_transdc_resp-reg_receiver"/>
</dbReference>
<dbReference type="InterPro" id="IPR039420">
    <property type="entry name" value="WalR-like"/>
</dbReference>
<dbReference type="SUPFAM" id="SSF52172">
    <property type="entry name" value="CheY-like"/>
    <property type="match status" value="1"/>
</dbReference>
<comment type="caution">
    <text evidence="9">The sequence shown here is derived from an EMBL/GenBank/DDBJ whole genome shotgun (WGS) entry which is preliminary data.</text>
</comment>
<dbReference type="Gene3D" id="3.40.50.2300">
    <property type="match status" value="1"/>
</dbReference>
<dbReference type="Proteomes" id="UP000664601">
    <property type="component" value="Unassembled WGS sequence"/>
</dbReference>
<reference evidence="9 10" key="1">
    <citation type="submission" date="2021-03" db="EMBL/GenBank/DDBJ databases">
        <title>Enterococcal diversity collection.</title>
        <authorList>
            <person name="Gilmore M.S."/>
            <person name="Schwartzman J."/>
            <person name="Van Tyne D."/>
            <person name="Martin M."/>
            <person name="Earl A.M."/>
            <person name="Manson A.L."/>
            <person name="Straub T."/>
            <person name="Salamzade R."/>
            <person name="Saavedra J."/>
            <person name="Lebreton F."/>
            <person name="Prichula J."/>
            <person name="Schaufler K."/>
            <person name="Gaca A."/>
            <person name="Sgardioli B."/>
            <person name="Wagenaar J."/>
            <person name="Strong T."/>
        </authorList>
    </citation>
    <scope>NUCLEOTIDE SEQUENCE [LARGE SCALE GENOMIC DNA]</scope>
    <source>
        <strain evidence="9 10">669A</strain>
    </source>
</reference>
<keyword evidence="3" id="KW-0805">Transcription regulation</keyword>
<dbReference type="PROSITE" id="PS50110">
    <property type="entry name" value="RESPONSE_REGULATORY"/>
    <property type="match status" value="1"/>
</dbReference>
<keyword evidence="5" id="KW-0804">Transcription</keyword>